<feature type="transmembrane region" description="Helical" evidence="7">
    <location>
        <begin position="345"/>
        <end position="364"/>
    </location>
</feature>
<dbReference type="InterPro" id="IPR036259">
    <property type="entry name" value="MFS_trans_sf"/>
</dbReference>
<gene>
    <name evidence="9" type="ORF">ISP17_18710</name>
</gene>
<keyword evidence="4 7" id="KW-0812">Transmembrane</keyword>
<evidence type="ECO:0000256" key="5">
    <source>
        <dbReference type="ARBA" id="ARBA00022989"/>
    </source>
</evidence>
<evidence type="ECO:0000313" key="9">
    <source>
        <dbReference type="EMBL" id="MFK2905998.1"/>
    </source>
</evidence>
<feature type="transmembrane region" description="Helical" evidence="7">
    <location>
        <begin position="120"/>
        <end position="140"/>
    </location>
</feature>
<dbReference type="CDD" id="cd17325">
    <property type="entry name" value="MFS_MdtG_SLC18_like"/>
    <property type="match status" value="1"/>
</dbReference>
<dbReference type="Gene3D" id="1.20.1250.20">
    <property type="entry name" value="MFS general substrate transporter like domains"/>
    <property type="match status" value="2"/>
</dbReference>
<comment type="subcellular location">
    <subcellularLocation>
        <location evidence="1">Cell membrane</location>
        <topology evidence="1">Multi-pass membrane protein</topology>
    </subcellularLocation>
</comment>
<dbReference type="InterPro" id="IPR050171">
    <property type="entry name" value="MFS_Transporters"/>
</dbReference>
<dbReference type="EMBL" id="JADIKM010000006">
    <property type="protein sequence ID" value="MFK2905998.1"/>
    <property type="molecule type" value="Genomic_DNA"/>
</dbReference>
<feature type="transmembrane region" description="Helical" evidence="7">
    <location>
        <begin position="408"/>
        <end position="428"/>
    </location>
</feature>
<name>A0ABW8JXV1_9GAMM</name>
<keyword evidence="3" id="KW-1003">Cell membrane</keyword>
<dbReference type="InterPro" id="IPR005829">
    <property type="entry name" value="Sugar_transporter_CS"/>
</dbReference>
<dbReference type="InterPro" id="IPR020846">
    <property type="entry name" value="MFS_dom"/>
</dbReference>
<evidence type="ECO:0000256" key="6">
    <source>
        <dbReference type="ARBA" id="ARBA00023136"/>
    </source>
</evidence>
<keyword evidence="6 7" id="KW-0472">Membrane</keyword>
<dbReference type="PROSITE" id="PS00216">
    <property type="entry name" value="SUGAR_TRANSPORT_1"/>
    <property type="match status" value="2"/>
</dbReference>
<sequence length="440" mass="47491">MSPSALPPPSSSPHDAHQPGIRINLQQFVWQALQVALVGMVIGMERNVLPVVASHDFGVPPRSFVYLMAFVISFGLVKGVLNFVAGRLSERIGRKPVLLMGWLAAIPIPLLIYFAPNWWWIVAANLFLGVNQGLAWSMTVTSKVDIAKAEQRGLATGINEFAGYAAVGLAGIATGYLGHHYGPRAALLWFALAVIAAGLITAALFVRETLPWARAESHRHAQRQHAGPPPRFAQGLSAHAGWHQVFAFVSFRHPTFAALCQAGVANKVADTLLWVLFPLYLHEQGLDLVQIGWITGTYGLTWGASQLWTGALSDRIGRKRPVIAGLWLLALGIGAVTLVQGVAAWLLIAAVMGTGMALLYPNLIAAVADIAHPDWRSSALGTYRYWRDTGYALGALVLGLIAQARGSLLPAFGFTAVLLLVSGGWMAWRAEETHPRLPPR</sequence>
<reference evidence="9 10" key="1">
    <citation type="submission" date="2020-10" db="EMBL/GenBank/DDBJ databases">
        <title>Phylogeny of dyella-like bacteria.</title>
        <authorList>
            <person name="Fu J."/>
        </authorList>
    </citation>
    <scope>NUCLEOTIDE SEQUENCE [LARGE SCALE GENOMIC DNA]</scope>
    <source>
        <strain evidence="9 10">Gsoil3046</strain>
    </source>
</reference>
<feature type="transmembrane region" description="Helical" evidence="7">
    <location>
        <begin position="97"/>
        <end position="114"/>
    </location>
</feature>
<proteinExistence type="predicted"/>
<dbReference type="PANTHER" id="PTHR23517">
    <property type="entry name" value="RESISTANCE PROTEIN MDTM, PUTATIVE-RELATED-RELATED"/>
    <property type="match status" value="1"/>
</dbReference>
<organism evidence="9 10">
    <name type="scientific">Dyella ginsengisoli</name>
    <dbReference type="NCBI Taxonomy" id="363848"/>
    <lineage>
        <taxon>Bacteria</taxon>
        <taxon>Pseudomonadati</taxon>
        <taxon>Pseudomonadota</taxon>
        <taxon>Gammaproteobacteria</taxon>
        <taxon>Lysobacterales</taxon>
        <taxon>Rhodanobacteraceae</taxon>
        <taxon>Dyella</taxon>
    </lineage>
</organism>
<evidence type="ECO:0000256" key="4">
    <source>
        <dbReference type="ARBA" id="ARBA00022692"/>
    </source>
</evidence>
<feature type="transmembrane region" description="Helical" evidence="7">
    <location>
        <begin position="161"/>
        <end position="179"/>
    </location>
</feature>
<dbReference type="PANTHER" id="PTHR23517:SF3">
    <property type="entry name" value="INTEGRAL MEMBRANE TRANSPORT PROTEIN"/>
    <property type="match status" value="1"/>
</dbReference>
<comment type="caution">
    <text evidence="9">The sequence shown here is derived from an EMBL/GenBank/DDBJ whole genome shotgun (WGS) entry which is preliminary data.</text>
</comment>
<evidence type="ECO:0000256" key="3">
    <source>
        <dbReference type="ARBA" id="ARBA00022475"/>
    </source>
</evidence>
<keyword evidence="5 7" id="KW-1133">Transmembrane helix</keyword>
<evidence type="ECO:0000256" key="7">
    <source>
        <dbReference type="SAM" id="Phobius"/>
    </source>
</evidence>
<evidence type="ECO:0000256" key="2">
    <source>
        <dbReference type="ARBA" id="ARBA00022448"/>
    </source>
</evidence>
<feature type="transmembrane region" description="Helical" evidence="7">
    <location>
        <begin position="185"/>
        <end position="206"/>
    </location>
</feature>
<dbReference type="InterPro" id="IPR011701">
    <property type="entry name" value="MFS"/>
</dbReference>
<dbReference type="RefSeq" id="WP_404635934.1">
    <property type="nucleotide sequence ID" value="NZ_JADIKM010000006.1"/>
</dbReference>
<evidence type="ECO:0000256" key="1">
    <source>
        <dbReference type="ARBA" id="ARBA00004651"/>
    </source>
</evidence>
<evidence type="ECO:0000313" key="10">
    <source>
        <dbReference type="Proteomes" id="UP001620460"/>
    </source>
</evidence>
<dbReference type="PROSITE" id="PS50850">
    <property type="entry name" value="MFS"/>
    <property type="match status" value="1"/>
</dbReference>
<accession>A0ABW8JXV1</accession>
<evidence type="ECO:0000259" key="8">
    <source>
        <dbReference type="PROSITE" id="PS50850"/>
    </source>
</evidence>
<feature type="transmembrane region" description="Helical" evidence="7">
    <location>
        <begin position="322"/>
        <end position="339"/>
    </location>
</feature>
<dbReference type="SUPFAM" id="SSF103473">
    <property type="entry name" value="MFS general substrate transporter"/>
    <property type="match status" value="1"/>
</dbReference>
<dbReference type="Proteomes" id="UP001620460">
    <property type="component" value="Unassembled WGS sequence"/>
</dbReference>
<keyword evidence="10" id="KW-1185">Reference proteome</keyword>
<feature type="domain" description="Major facilitator superfamily (MFS) profile" evidence="8">
    <location>
        <begin position="27"/>
        <end position="434"/>
    </location>
</feature>
<dbReference type="Pfam" id="PF07690">
    <property type="entry name" value="MFS_1"/>
    <property type="match status" value="2"/>
</dbReference>
<keyword evidence="2" id="KW-0813">Transport</keyword>
<protein>
    <submittedName>
        <fullName evidence="9">MFS transporter</fullName>
    </submittedName>
</protein>
<feature type="transmembrane region" description="Helical" evidence="7">
    <location>
        <begin position="64"/>
        <end position="85"/>
    </location>
</feature>